<proteinExistence type="predicted"/>
<organism evidence="1 2">
    <name type="scientific">Hibiscus sabdariffa</name>
    <name type="common">roselle</name>
    <dbReference type="NCBI Taxonomy" id="183260"/>
    <lineage>
        <taxon>Eukaryota</taxon>
        <taxon>Viridiplantae</taxon>
        <taxon>Streptophyta</taxon>
        <taxon>Embryophyta</taxon>
        <taxon>Tracheophyta</taxon>
        <taxon>Spermatophyta</taxon>
        <taxon>Magnoliopsida</taxon>
        <taxon>eudicotyledons</taxon>
        <taxon>Gunneridae</taxon>
        <taxon>Pentapetalae</taxon>
        <taxon>rosids</taxon>
        <taxon>malvids</taxon>
        <taxon>Malvales</taxon>
        <taxon>Malvaceae</taxon>
        <taxon>Malvoideae</taxon>
        <taxon>Hibiscus</taxon>
    </lineage>
</organism>
<evidence type="ECO:0000313" key="2">
    <source>
        <dbReference type="Proteomes" id="UP001472677"/>
    </source>
</evidence>
<dbReference type="Proteomes" id="UP001472677">
    <property type="component" value="Unassembled WGS sequence"/>
</dbReference>
<keyword evidence="2" id="KW-1185">Reference proteome</keyword>
<reference evidence="1 2" key="1">
    <citation type="journal article" date="2024" name="G3 (Bethesda)">
        <title>Genome assembly of Hibiscus sabdariffa L. provides insights into metabolisms of medicinal natural products.</title>
        <authorList>
            <person name="Kim T."/>
        </authorList>
    </citation>
    <scope>NUCLEOTIDE SEQUENCE [LARGE SCALE GENOMIC DNA]</scope>
    <source>
        <strain evidence="1">TK-2024</strain>
        <tissue evidence="1">Old leaves</tissue>
    </source>
</reference>
<comment type="caution">
    <text evidence="1">The sequence shown here is derived from an EMBL/GenBank/DDBJ whole genome shotgun (WGS) entry which is preliminary data.</text>
</comment>
<protein>
    <submittedName>
        <fullName evidence="1">Uncharacterized protein</fullName>
    </submittedName>
</protein>
<evidence type="ECO:0000313" key="1">
    <source>
        <dbReference type="EMBL" id="KAK8562487.1"/>
    </source>
</evidence>
<dbReference type="EMBL" id="JBBPBM010000012">
    <property type="protein sequence ID" value="KAK8562487.1"/>
    <property type="molecule type" value="Genomic_DNA"/>
</dbReference>
<gene>
    <name evidence="1" type="ORF">V6N12_010565</name>
</gene>
<accession>A0ABR2EMU4</accession>
<sequence>MVGGSLVLIEIENHGRIDEVVEVVESGLVFLVLVQEAKLVRVPEVVSRGVEGSISDEGSQEVSVCSFGPHENATPGVGIKRELHAGGLTN</sequence>
<name>A0ABR2EMU4_9ROSI</name>